<evidence type="ECO:0000313" key="2">
    <source>
        <dbReference type="Proteomes" id="UP000754883"/>
    </source>
</evidence>
<reference evidence="2" key="1">
    <citation type="submission" date="2019-06" db="EMBL/GenBank/DDBJ databases">
        <authorList>
            <person name="Broberg M."/>
        </authorList>
    </citation>
    <scope>NUCLEOTIDE SEQUENCE [LARGE SCALE GENOMIC DNA]</scope>
</reference>
<dbReference type="Proteomes" id="UP000754883">
    <property type="component" value="Unassembled WGS sequence"/>
</dbReference>
<dbReference type="EMBL" id="CABFNO020001298">
    <property type="protein sequence ID" value="CAG9977943.1"/>
    <property type="molecule type" value="Genomic_DNA"/>
</dbReference>
<protein>
    <submittedName>
        <fullName evidence="1">Uncharacterized protein</fullName>
    </submittedName>
</protein>
<dbReference type="AlphaFoldDB" id="A0A9N9XW41"/>
<accession>A0A9N9XW41</accession>
<reference evidence="1 2" key="2">
    <citation type="submission" date="2021-10" db="EMBL/GenBank/DDBJ databases">
        <authorList>
            <person name="Piombo E."/>
        </authorList>
    </citation>
    <scope>NUCLEOTIDE SEQUENCE [LARGE SCALE GENOMIC DNA]</scope>
</reference>
<keyword evidence="2" id="KW-1185">Reference proteome</keyword>
<organism evidence="1 2">
    <name type="scientific">Clonostachys byssicola</name>
    <dbReference type="NCBI Taxonomy" id="160290"/>
    <lineage>
        <taxon>Eukaryota</taxon>
        <taxon>Fungi</taxon>
        <taxon>Dikarya</taxon>
        <taxon>Ascomycota</taxon>
        <taxon>Pezizomycotina</taxon>
        <taxon>Sordariomycetes</taxon>
        <taxon>Hypocreomycetidae</taxon>
        <taxon>Hypocreales</taxon>
        <taxon>Bionectriaceae</taxon>
        <taxon>Clonostachys</taxon>
    </lineage>
</organism>
<gene>
    <name evidence="1" type="ORF">CBYS24578_00008979</name>
</gene>
<proteinExistence type="predicted"/>
<evidence type="ECO:0000313" key="1">
    <source>
        <dbReference type="EMBL" id="CAG9977943.1"/>
    </source>
</evidence>
<sequence>MNMYLWGVTKPTSGFWYNLNLAKDEPKRPWSPGDALFLVDIILGEADKHGSSMYSVGKVAVTIWTDNRHLQRAST</sequence>
<comment type="caution">
    <text evidence="1">The sequence shown here is derived from an EMBL/GenBank/DDBJ whole genome shotgun (WGS) entry which is preliminary data.</text>
</comment>
<name>A0A9N9XW41_9HYPO</name>